<protein>
    <submittedName>
        <fullName evidence="1">Uncharacterized protein</fullName>
    </submittedName>
</protein>
<gene>
    <name evidence="1" type="ORF">BV22DRAFT_1106623</name>
</gene>
<comment type="caution">
    <text evidence="1">The sequence shown here is derived from an EMBL/GenBank/DDBJ whole genome shotgun (WGS) entry which is preliminary data.</text>
</comment>
<dbReference type="Proteomes" id="UP000790709">
    <property type="component" value="Unassembled WGS sequence"/>
</dbReference>
<reference evidence="1" key="1">
    <citation type="journal article" date="2021" name="New Phytol.">
        <title>Evolutionary innovations through gain and loss of genes in the ectomycorrhizal Boletales.</title>
        <authorList>
            <person name="Wu G."/>
            <person name="Miyauchi S."/>
            <person name="Morin E."/>
            <person name="Kuo A."/>
            <person name="Drula E."/>
            <person name="Varga T."/>
            <person name="Kohler A."/>
            <person name="Feng B."/>
            <person name="Cao Y."/>
            <person name="Lipzen A."/>
            <person name="Daum C."/>
            <person name="Hundley H."/>
            <person name="Pangilinan J."/>
            <person name="Johnson J."/>
            <person name="Barry K."/>
            <person name="LaButti K."/>
            <person name="Ng V."/>
            <person name="Ahrendt S."/>
            <person name="Min B."/>
            <person name="Choi I.G."/>
            <person name="Park H."/>
            <person name="Plett J.M."/>
            <person name="Magnuson J."/>
            <person name="Spatafora J.W."/>
            <person name="Nagy L.G."/>
            <person name="Henrissat B."/>
            <person name="Grigoriev I.V."/>
            <person name="Yang Z.L."/>
            <person name="Xu J."/>
            <person name="Martin F.M."/>
        </authorList>
    </citation>
    <scope>NUCLEOTIDE SEQUENCE</scope>
    <source>
        <strain evidence="1">KUC20120723A-06</strain>
    </source>
</reference>
<accession>A0ACB8BA52</accession>
<evidence type="ECO:0000313" key="2">
    <source>
        <dbReference type="Proteomes" id="UP000790709"/>
    </source>
</evidence>
<sequence>MHKPSQHPMISRRHPKPTLYTIYESAADIHYTPEAALEEGLKMVKTLKGSVKKIELGSKLRKDVWLREIESLQSQGAPSTMIAVCGATGAGKSSILNAILDDNIVPTSGMRACTAVVTEIAHHTKPTIDADVSFLSEAEWRQELTVLLDDMVDEDGNLKRSTDLRSDSGVAWHKVHAVYPSISQEQLVRMSVDQIIARDKSIAAILGTTKNIVAKDSKTFSHEIGKYIDSKDQKRSDKKKDKKKDKDGSKKKKDDGPALWPLIRQVNVRCASAALSTGAILVDLPGVADANAARNSIAKDYMKKCDCVWILAPITRAVDDKTARDLLGDAFKMQLMSTYDAHAITFIASKCDDISCSEVIRALGLDDLPQLEEIEERIEQYGREAKESKAKKAEAERNAKAIDAQLKHIRACIREHEEHVKALESGETFVPRLTGKAAQKKAQSMSKKRKNTRGGKGGSPKRRKSHGGSDDDDLEMGGSDDEDTDAEGSAYDDDDMDAEGSDEDEADQDSDSDKVSDDSDAESGSESDSDSDAGSEEAEEEEEVTVEILQTKIDAAKQEIKAARERLTEARKARKDAMDILAGLKKKELKAQKDKNAFCSLKRSDFSREVLKSDFRIGLKDLDDAAAEERDPEAFDPNVNLRNYDEIDLPVFTCSSRDYVRLKGQVKGDGEATCFSNVEDTGIPALQQWCHQLTVSSRERAARNFLSRLKAFSTSVRVYVEGIGDVTAVDREELREKWESTLQHDDGEQPYRRGWLDSDGYDSDGYDSDGYDGPDFESWINARLLTMHNKPPVKVDPQGEPVGVTPRLIKEFGVHIDASVGELQNLFRDGLEEKCQAGAANAAEGAVQLVDDFAASMHWGTYRATLRRHGSWRRDMNVELLAPFTRNIASSWSKIFEGDLFASLSAKVMGSINRLLKDVEDSAAAGLKDRTKHQGEVSLDEARVALKKTVEVIRETLNTEQKEVSRCLAPHVQDELGEGYNRAMEERGRGSVARQKTVFHNYVDRNKHDIFDGGAEVLMGRLSSAAENIGKALEGSLQALAEKIEVSLAVLWEGTRDDPNQVRVRQETVNSVSEMQQQMQLWTQAEQMRMVTN</sequence>
<name>A0ACB8BA52_9AGAM</name>
<evidence type="ECO:0000313" key="1">
    <source>
        <dbReference type="EMBL" id="KAH7922469.1"/>
    </source>
</evidence>
<keyword evidence="2" id="KW-1185">Reference proteome</keyword>
<organism evidence="1 2">
    <name type="scientific">Leucogyrophana mollusca</name>
    <dbReference type="NCBI Taxonomy" id="85980"/>
    <lineage>
        <taxon>Eukaryota</taxon>
        <taxon>Fungi</taxon>
        <taxon>Dikarya</taxon>
        <taxon>Basidiomycota</taxon>
        <taxon>Agaricomycotina</taxon>
        <taxon>Agaricomycetes</taxon>
        <taxon>Agaricomycetidae</taxon>
        <taxon>Boletales</taxon>
        <taxon>Boletales incertae sedis</taxon>
        <taxon>Leucogyrophana</taxon>
    </lineage>
</organism>
<dbReference type="EMBL" id="MU266484">
    <property type="protein sequence ID" value="KAH7922469.1"/>
    <property type="molecule type" value="Genomic_DNA"/>
</dbReference>
<proteinExistence type="predicted"/>